<evidence type="ECO:0000313" key="6">
    <source>
        <dbReference type="Proteomes" id="UP000317494"/>
    </source>
</evidence>
<keyword evidence="6" id="KW-1185">Reference proteome</keyword>
<dbReference type="InterPro" id="IPR011009">
    <property type="entry name" value="Kinase-like_dom_sf"/>
</dbReference>
<dbReference type="InterPro" id="IPR017441">
    <property type="entry name" value="Protein_kinase_ATP_BS"/>
</dbReference>
<keyword evidence="1" id="KW-0067">ATP-binding</keyword>
<comment type="caution">
    <text evidence="4">The sequence shown here is derived from an EMBL/GenBank/DDBJ whole genome shotgun (WGS) entry which is preliminary data.</text>
</comment>
<dbReference type="GO" id="GO:0004674">
    <property type="term" value="F:protein serine/threonine kinase activity"/>
    <property type="evidence" value="ECO:0007669"/>
    <property type="project" value="InterPro"/>
</dbReference>
<reference evidence="6 7" key="1">
    <citation type="journal article" date="2019" name="Sci. Rep.">
        <title>Comparative genomics of chytrid fungi reveal insights into the obligate biotrophic and pathogenic lifestyle of Synchytrium endobioticum.</title>
        <authorList>
            <person name="van de Vossenberg B.T.L.H."/>
            <person name="Warris S."/>
            <person name="Nguyen H.D.T."/>
            <person name="van Gent-Pelzer M.P.E."/>
            <person name="Joly D.L."/>
            <person name="van de Geest H.C."/>
            <person name="Bonants P.J.M."/>
            <person name="Smith D.S."/>
            <person name="Levesque C.A."/>
            <person name="van der Lee T.A.J."/>
        </authorList>
    </citation>
    <scope>NUCLEOTIDE SEQUENCE [LARGE SCALE GENOMIC DNA]</scope>
    <source>
        <strain evidence="5 7">LEV6574</strain>
        <strain evidence="4 6">MB42</strain>
    </source>
</reference>
<feature type="compositionally biased region" description="Polar residues" evidence="2">
    <location>
        <begin position="358"/>
        <end position="371"/>
    </location>
</feature>
<dbReference type="GO" id="GO:0005737">
    <property type="term" value="C:cytoplasm"/>
    <property type="evidence" value="ECO:0007669"/>
    <property type="project" value="TreeGrafter"/>
</dbReference>
<dbReference type="SMART" id="SM00220">
    <property type="entry name" value="S_TKc"/>
    <property type="match status" value="1"/>
</dbReference>
<dbReference type="Proteomes" id="UP000320475">
    <property type="component" value="Unassembled WGS sequence"/>
</dbReference>
<dbReference type="Pfam" id="PF00069">
    <property type="entry name" value="Pkinase"/>
    <property type="match status" value="1"/>
</dbReference>
<evidence type="ECO:0000313" key="4">
    <source>
        <dbReference type="EMBL" id="TPX42462.1"/>
    </source>
</evidence>
<evidence type="ECO:0000256" key="2">
    <source>
        <dbReference type="SAM" id="MobiDB-lite"/>
    </source>
</evidence>
<dbReference type="Proteomes" id="UP000317494">
    <property type="component" value="Unassembled WGS sequence"/>
</dbReference>
<dbReference type="GO" id="GO:0010506">
    <property type="term" value="P:regulation of autophagy"/>
    <property type="evidence" value="ECO:0007669"/>
    <property type="project" value="InterPro"/>
</dbReference>
<dbReference type="Gene3D" id="1.10.510.10">
    <property type="entry name" value="Transferase(Phosphotransferase) domain 1"/>
    <property type="match status" value="1"/>
</dbReference>
<dbReference type="STRING" id="286115.A0A507CTF8"/>
<proteinExistence type="predicted"/>
<dbReference type="GO" id="GO:0005524">
    <property type="term" value="F:ATP binding"/>
    <property type="evidence" value="ECO:0007669"/>
    <property type="project" value="UniProtKB-UniRule"/>
</dbReference>
<evidence type="ECO:0000313" key="7">
    <source>
        <dbReference type="Proteomes" id="UP000320475"/>
    </source>
</evidence>
<feature type="domain" description="Protein kinase" evidence="3">
    <location>
        <begin position="20"/>
        <end position="334"/>
    </location>
</feature>
<protein>
    <recommendedName>
        <fullName evidence="3">Protein kinase domain-containing protein</fullName>
    </recommendedName>
</protein>
<name>A0A507CTF8_9FUNG</name>
<dbReference type="EMBL" id="QEAN01000231">
    <property type="protein sequence ID" value="TPX42462.1"/>
    <property type="molecule type" value="Genomic_DNA"/>
</dbReference>
<dbReference type="InterPro" id="IPR000719">
    <property type="entry name" value="Prot_kinase_dom"/>
</dbReference>
<organism evidence="4 6">
    <name type="scientific">Synchytrium endobioticum</name>
    <dbReference type="NCBI Taxonomy" id="286115"/>
    <lineage>
        <taxon>Eukaryota</taxon>
        <taxon>Fungi</taxon>
        <taxon>Fungi incertae sedis</taxon>
        <taxon>Chytridiomycota</taxon>
        <taxon>Chytridiomycota incertae sedis</taxon>
        <taxon>Chytridiomycetes</taxon>
        <taxon>Synchytriales</taxon>
        <taxon>Synchytriaceae</taxon>
        <taxon>Synchytrium</taxon>
    </lineage>
</organism>
<evidence type="ECO:0000259" key="3">
    <source>
        <dbReference type="PROSITE" id="PS50011"/>
    </source>
</evidence>
<dbReference type="PANTHER" id="PTHR24348:SF68">
    <property type="entry name" value="SERINE_THREONINE-PROTEIN KINASE ATG1C"/>
    <property type="match status" value="1"/>
</dbReference>
<sequence length="582" mass="63225">MPSSFDPASLVGKITPDGSLQLIEIIGSGSFSVVCRAVHVQSGLEYAVKCLFKFNLNPQQLAIQRQEATILSQLPPHPNVIQLEKVMESPTILFLVFPYLPSDLFEVILDASSNKGDGLADETIRDMMLQICSAVKHCHDHGVFHRDIKPENILAEKEPSGRHVLKLADFGLATIQAYSGDLGVGSLRYQSPQALRTTSSTRPFPDASSLSGLVSSSSKIGNNSSRLMNNKDVCMSPSPLGYWSKLNDVWALGVVFINLITGRNPWAMASASDPTYAAFTDYDKNILAREFRLSDDTAAILRGVFEVDEDSRSSLNEFVDSVKLAGKFRLNPIIDKAPRIDDGVPDLTFSSYTPPHYMSSSLTSPTRLNQSGHERSNPKGIAVPKSSSPRSHNALKTPKAGIVAARSYQKSWCSDLEEMDWENGIPNFDDSGVAVSLKGDTDTSSDDSVVHDDQDSCHSNQATPRTSEDDLLFDFEQVESSISHVKISTPPTKHNGLAPHGIPYPNSNASSRPGAGACLNQSAVPSTSRLSAFSLKLSMNTKYYNNTSHSAISGTNNINERKGLLEASSSTSKENRRNLGTV</sequence>
<dbReference type="SUPFAM" id="SSF56112">
    <property type="entry name" value="Protein kinase-like (PK-like)"/>
    <property type="match status" value="1"/>
</dbReference>
<evidence type="ECO:0000256" key="1">
    <source>
        <dbReference type="PROSITE-ProRule" id="PRU10141"/>
    </source>
</evidence>
<dbReference type="Gene3D" id="3.30.200.20">
    <property type="entry name" value="Phosphorylase Kinase, domain 1"/>
    <property type="match status" value="1"/>
</dbReference>
<dbReference type="PANTHER" id="PTHR24348">
    <property type="entry name" value="SERINE/THREONINE-PROTEIN KINASE UNC-51-RELATED"/>
    <property type="match status" value="1"/>
</dbReference>
<evidence type="ECO:0000313" key="5">
    <source>
        <dbReference type="EMBL" id="TPX49810.1"/>
    </source>
</evidence>
<dbReference type="EMBL" id="QEAM01000027">
    <property type="protein sequence ID" value="TPX49810.1"/>
    <property type="molecule type" value="Genomic_DNA"/>
</dbReference>
<dbReference type="InterPro" id="IPR045269">
    <property type="entry name" value="Atg1-like"/>
</dbReference>
<dbReference type="PROSITE" id="PS00107">
    <property type="entry name" value="PROTEIN_KINASE_ATP"/>
    <property type="match status" value="1"/>
</dbReference>
<feature type="region of interest" description="Disordered" evidence="2">
    <location>
        <begin position="432"/>
        <end position="465"/>
    </location>
</feature>
<dbReference type="AlphaFoldDB" id="A0A507CTF8"/>
<dbReference type="PROSITE" id="PS50011">
    <property type="entry name" value="PROTEIN_KINASE_DOM"/>
    <property type="match status" value="1"/>
</dbReference>
<feature type="region of interest" description="Disordered" evidence="2">
    <location>
        <begin position="358"/>
        <end position="398"/>
    </location>
</feature>
<dbReference type="VEuPathDB" id="FungiDB:SeMB42_g05113"/>
<accession>A0A507CTF8</accession>
<gene>
    <name evidence="5" type="ORF">SeLEV6574_g01276</name>
    <name evidence="4" type="ORF">SeMB42_g05113</name>
</gene>
<keyword evidence="1" id="KW-0547">Nucleotide-binding</keyword>
<dbReference type="OrthoDB" id="541276at2759"/>
<feature type="binding site" evidence="1">
    <location>
        <position position="49"/>
    </location>
    <ligand>
        <name>ATP</name>
        <dbReference type="ChEBI" id="CHEBI:30616"/>
    </ligand>
</feature>